<dbReference type="InterPro" id="IPR052624">
    <property type="entry name" value="CRIM1"/>
</dbReference>
<organism evidence="6 7">
    <name type="scientific">Meloidogyne hapla</name>
    <name type="common">Root-knot nematode worm</name>
    <dbReference type="NCBI Taxonomy" id="6305"/>
    <lineage>
        <taxon>Eukaryota</taxon>
        <taxon>Metazoa</taxon>
        <taxon>Ecdysozoa</taxon>
        <taxon>Nematoda</taxon>
        <taxon>Chromadorea</taxon>
        <taxon>Rhabditida</taxon>
        <taxon>Tylenchina</taxon>
        <taxon>Tylenchomorpha</taxon>
        <taxon>Tylenchoidea</taxon>
        <taxon>Meloidogynidae</taxon>
        <taxon>Meloidogyninae</taxon>
        <taxon>Meloidogyne</taxon>
    </lineage>
</organism>
<keyword evidence="6" id="KW-1185">Reference proteome</keyword>
<evidence type="ECO:0000259" key="4">
    <source>
        <dbReference type="PROSITE" id="PS50184"/>
    </source>
</evidence>
<feature type="region of interest" description="Disordered" evidence="1">
    <location>
        <begin position="996"/>
        <end position="1016"/>
    </location>
</feature>
<dbReference type="Pfam" id="PF02822">
    <property type="entry name" value="Antistasin"/>
    <property type="match status" value="1"/>
</dbReference>
<dbReference type="SMART" id="SM00214">
    <property type="entry name" value="VWC"/>
    <property type="match status" value="5"/>
</dbReference>
<evidence type="ECO:0000256" key="3">
    <source>
        <dbReference type="SAM" id="SignalP"/>
    </source>
</evidence>
<feature type="chain" id="PRO_5012814162" evidence="3">
    <location>
        <begin position="16"/>
        <end position="1140"/>
    </location>
</feature>
<dbReference type="Gene3D" id="2.10.70.10">
    <property type="entry name" value="Complement Module, domain 1"/>
    <property type="match status" value="1"/>
</dbReference>
<proteinExistence type="predicted"/>
<dbReference type="WBParaSite" id="MhA1_Contig118.frz3.gene89">
    <property type="protein sequence ID" value="MhA1_Contig118.frz3.gene89"/>
    <property type="gene ID" value="MhA1_Contig118.frz3.gene89"/>
</dbReference>
<feature type="compositionally biased region" description="Polar residues" evidence="1">
    <location>
        <begin position="996"/>
        <end position="1005"/>
    </location>
</feature>
<dbReference type="Proteomes" id="UP000095281">
    <property type="component" value="Unplaced"/>
</dbReference>
<feature type="domain" description="VWFC" evidence="4">
    <location>
        <begin position="384"/>
        <end position="450"/>
    </location>
</feature>
<evidence type="ECO:0000259" key="5">
    <source>
        <dbReference type="PROSITE" id="PS51252"/>
    </source>
</evidence>
<feature type="transmembrane region" description="Helical" evidence="2">
    <location>
        <begin position="1025"/>
        <end position="1051"/>
    </location>
</feature>
<dbReference type="PANTHER" id="PTHR46439">
    <property type="entry name" value="CYSTEINE-RICH MOTOR NEURON 1 PROTEIN"/>
    <property type="match status" value="1"/>
</dbReference>
<sequence>MFLLLFLILFAKQEATKLPIDNNTLRNISEANFASTEISASTLQTTEEFSSTMIMKDENKATKITETNNKNETEKENETKEEIEANNKTEAKNRNQEDQEIEEFARQENSTEDYSSSSIEEDISSSTETSTATSTSDRCLNVECPIAFPDCPSDSLPILNFNGIDDSSSLDENCCASTRVECKCDPQKCLAPTCPEGTELTLTHNGIDKPGHCCDQFECRIIEPNCQNVRCPDTSSMILDLYSPDGHTCPDDSYRPKSYIPTGGCCPIISQCQCKLSICEPALCLPEQQLLILERGLGEPGHCCDKFKCVNDGDEVEGFFLEESSNNGCRYGDHIYAKGEHWHAAPCQECECSSAGVALCKRMECPALSPDCQWVGLSPGECCPVCLGCSDDNDKNYLPGSNWDRDGCTNCTCGGENFDFHWQCQKFICQTECEWPRPPKTGSECCPVCEDGPTIALEPSFSSSCPSLTDCNLRCQFGLQQNHFTGCFECKCAGENIIGIEENGQQQNSNITKCEALTKENCPRFCAHGYSLNNDGCYICNCTQCPSIENTCHKHCIFGFETNNLGCPICKCKTSAILESEKVETHSLTHCSATTNSREMGEWWNENCRQCFCHMGKEFCSLISCPEIKPEEINNCPEESWNQFDDECCPRCLTSSSSSSSSSSISLPISSKNHNIPKHQFLCYSPGTGQLYVDGQTWKLGENDCLSCTCRMGHVLCVWNDFLPCPPTPCEHPVFDPNIDKCCARCPQEENLLSSTSSSSSHQEFLENKQNGETVKTEETELTTSSSSFSSSSSTSFCSDKISSSNSSSARQYQNSSIWRRDDCRSCKCFDGNIKCFREHCKTENCRSGKWLSVKGRCCPLCADLLVTYSNNICLYNEHAYSVGEHFQDGPFRNCSCLPGGMLKCIEVHCPPCSSHLLSVSSSPPVISTTAKIKNDEQIETTTETFISGISWCLQQCLQQQQKENNKEQQQQLGAFERGSEQTLLFENRQHNNVTAARKGNNNNTKHLHHHQQQQQQQTWPQPHWLFIIAALIVGIPAFALLFLFAIYLLLAAFNSKYRRCGKERNIEQAMMSTNPFINNNNKWHFSQLLPKNFAKEKQQNIKNTSASKSVSKTNNDSLIVKVSLLGINKNKEEENEEEK</sequence>
<feature type="domain" description="VWFC" evidence="4">
    <location>
        <begin position="327"/>
        <end position="387"/>
    </location>
</feature>
<keyword evidence="2" id="KW-0472">Membrane</keyword>
<dbReference type="Gene3D" id="2.10.22.10">
    <property type="entry name" value="Antistasin, domain 1"/>
    <property type="match status" value="2"/>
</dbReference>
<feature type="region of interest" description="Disordered" evidence="1">
    <location>
        <begin position="57"/>
        <end position="132"/>
    </location>
</feature>
<feature type="compositionally biased region" description="Basic and acidic residues" evidence="1">
    <location>
        <begin position="57"/>
        <end position="97"/>
    </location>
</feature>
<dbReference type="SUPFAM" id="SSF57603">
    <property type="entry name" value="FnI-like domain"/>
    <property type="match status" value="5"/>
</dbReference>
<evidence type="ECO:0000313" key="6">
    <source>
        <dbReference type="Proteomes" id="UP000095281"/>
    </source>
</evidence>
<dbReference type="PROSITE" id="PS51252">
    <property type="entry name" value="ANTISTASIN"/>
    <property type="match status" value="2"/>
</dbReference>
<dbReference type="InterPro" id="IPR004094">
    <property type="entry name" value="Antistasin-like"/>
</dbReference>
<reference evidence="7" key="1">
    <citation type="submission" date="2016-11" db="UniProtKB">
        <authorList>
            <consortium name="WormBaseParasite"/>
        </authorList>
    </citation>
    <scope>IDENTIFICATION</scope>
</reference>
<feature type="domain" description="VWFC" evidence="4">
    <location>
        <begin position="681"/>
        <end position="747"/>
    </location>
</feature>
<dbReference type="InterPro" id="IPR001007">
    <property type="entry name" value="VWF_dom"/>
</dbReference>
<dbReference type="Pfam" id="PF00093">
    <property type="entry name" value="VWC"/>
    <property type="match status" value="1"/>
</dbReference>
<keyword evidence="3" id="KW-0732">Signal</keyword>
<feature type="domain" description="VWFC" evidence="4">
    <location>
        <begin position="796"/>
        <end position="863"/>
    </location>
</feature>
<dbReference type="PANTHER" id="PTHR46439:SF1">
    <property type="entry name" value="CYSTEINE-RICH MOTOR NEURON 1 PROTEIN"/>
    <property type="match status" value="1"/>
</dbReference>
<dbReference type="GO" id="GO:0004867">
    <property type="term" value="F:serine-type endopeptidase inhibitor activity"/>
    <property type="evidence" value="ECO:0007669"/>
    <property type="project" value="InterPro"/>
</dbReference>
<feature type="domain" description="Antistasin-like" evidence="5">
    <location>
        <begin position="514"/>
        <end position="542"/>
    </location>
</feature>
<name>A0A1I8AZY3_MELHA</name>
<dbReference type="Gene3D" id="6.20.200.20">
    <property type="match status" value="2"/>
</dbReference>
<keyword evidence="2" id="KW-1133">Transmembrane helix</keyword>
<protein>
    <submittedName>
        <fullName evidence="7">VWFC domain-containing protein</fullName>
    </submittedName>
</protein>
<feature type="compositionally biased region" description="Low complexity" evidence="1">
    <location>
        <begin position="112"/>
        <end position="132"/>
    </location>
</feature>
<feature type="compositionally biased region" description="Low complexity" evidence="1">
    <location>
        <begin position="782"/>
        <end position="795"/>
    </location>
</feature>
<evidence type="ECO:0000256" key="1">
    <source>
        <dbReference type="SAM" id="MobiDB-lite"/>
    </source>
</evidence>
<feature type="domain" description="Antistasin-like" evidence="5">
    <location>
        <begin position="545"/>
        <end position="572"/>
    </location>
</feature>
<feature type="domain" description="VWFC" evidence="4">
    <location>
        <begin position="589"/>
        <end position="653"/>
    </location>
</feature>
<feature type="signal peptide" evidence="3">
    <location>
        <begin position="1"/>
        <end position="15"/>
    </location>
</feature>
<accession>A0A1I8AZY3</accession>
<evidence type="ECO:0000313" key="7">
    <source>
        <dbReference type="WBParaSite" id="MhA1_Contig118.frz3.gene89"/>
    </source>
</evidence>
<feature type="region of interest" description="Disordered" evidence="1">
    <location>
        <begin position="754"/>
        <end position="795"/>
    </location>
</feature>
<keyword evidence="2" id="KW-0812">Transmembrane</keyword>
<dbReference type="OMA" id="RICECNT"/>
<evidence type="ECO:0000256" key="2">
    <source>
        <dbReference type="SAM" id="Phobius"/>
    </source>
</evidence>
<dbReference type="PROSITE" id="PS01208">
    <property type="entry name" value="VWFC_1"/>
    <property type="match status" value="2"/>
</dbReference>
<dbReference type="GO" id="GO:0005886">
    <property type="term" value="C:plasma membrane"/>
    <property type="evidence" value="ECO:0007669"/>
    <property type="project" value="TreeGrafter"/>
</dbReference>
<dbReference type="Pfam" id="PF23334">
    <property type="entry name" value="VWC2L_2nd"/>
    <property type="match status" value="1"/>
</dbReference>
<dbReference type="AlphaFoldDB" id="A0A1I8AZY3"/>
<dbReference type="PROSITE" id="PS50184">
    <property type="entry name" value="VWFC_2"/>
    <property type="match status" value="5"/>
</dbReference>